<keyword evidence="2" id="KW-1185">Reference proteome</keyword>
<evidence type="ECO:0000313" key="2">
    <source>
        <dbReference type="Proteomes" id="UP000199651"/>
    </source>
</evidence>
<accession>A0A1H0WJ75</accession>
<name>A0A1H0WJ75_9PSEU</name>
<gene>
    <name evidence="1" type="ORF">SAMN05192558_12233</name>
</gene>
<protein>
    <submittedName>
        <fullName evidence="1">Uncharacterized protein</fullName>
    </submittedName>
</protein>
<sequence>MPYDEDPLTAIDGADWIDLTDLIPLPRRSPESLSP</sequence>
<organism evidence="1 2">
    <name type="scientific">Actinokineospora alba</name>
    <dbReference type="NCBI Taxonomy" id="504798"/>
    <lineage>
        <taxon>Bacteria</taxon>
        <taxon>Bacillati</taxon>
        <taxon>Actinomycetota</taxon>
        <taxon>Actinomycetes</taxon>
        <taxon>Pseudonocardiales</taxon>
        <taxon>Pseudonocardiaceae</taxon>
        <taxon>Actinokineospora</taxon>
    </lineage>
</organism>
<dbReference type="Proteomes" id="UP000199651">
    <property type="component" value="Unassembled WGS sequence"/>
</dbReference>
<evidence type="ECO:0000313" key="1">
    <source>
        <dbReference type="EMBL" id="SDP90780.1"/>
    </source>
</evidence>
<dbReference type="EMBL" id="FNJB01000022">
    <property type="protein sequence ID" value="SDP90780.1"/>
    <property type="molecule type" value="Genomic_DNA"/>
</dbReference>
<dbReference type="AlphaFoldDB" id="A0A1H0WJ75"/>
<proteinExistence type="predicted"/>
<reference evidence="2" key="1">
    <citation type="submission" date="2016-10" db="EMBL/GenBank/DDBJ databases">
        <authorList>
            <person name="Varghese N."/>
            <person name="Submissions S."/>
        </authorList>
    </citation>
    <scope>NUCLEOTIDE SEQUENCE [LARGE SCALE GENOMIC DNA]</scope>
    <source>
        <strain evidence="2">IBRC-M 10655</strain>
    </source>
</reference>